<keyword evidence="12 19" id="KW-0375">Hydrogen ion transport</keyword>
<evidence type="ECO:0000256" key="15">
    <source>
        <dbReference type="ARBA" id="ARBA00023002"/>
    </source>
</evidence>
<name>W7QTB1_9ALTE</name>
<feature type="domain" description="Cytochrome c" evidence="22">
    <location>
        <begin position="121"/>
        <end position="200"/>
    </location>
</feature>
<keyword evidence="16 19" id="KW-0408">Iron</keyword>
<evidence type="ECO:0000256" key="12">
    <source>
        <dbReference type="ARBA" id="ARBA00022781"/>
    </source>
</evidence>
<dbReference type="GO" id="GO:0005886">
    <property type="term" value="C:plasma membrane"/>
    <property type="evidence" value="ECO:0007669"/>
    <property type="project" value="UniProtKB-SubCell"/>
</dbReference>
<reference evidence="23 24" key="1">
    <citation type="journal article" date="2014" name="Genome Announc.">
        <title>Draft Genome Sequence of the Agar-Degrading Bacterium Catenovulum sp. Strain DS-2, Isolated from Intestines of Haliotis diversicolor.</title>
        <authorList>
            <person name="Shan D."/>
            <person name="Li X."/>
            <person name="Gu Z."/>
            <person name="Wei G."/>
            <person name="Gao Z."/>
            <person name="Shao Z."/>
        </authorList>
    </citation>
    <scope>NUCLEOTIDE SEQUENCE [LARGE SCALE GENOMIC DNA]</scope>
    <source>
        <strain evidence="23 24">DS-2</strain>
    </source>
</reference>
<dbReference type="Pfam" id="PF13442">
    <property type="entry name" value="Cytochrome_CBB3"/>
    <property type="match status" value="2"/>
</dbReference>
<dbReference type="Proteomes" id="UP000019276">
    <property type="component" value="Unassembled WGS sequence"/>
</dbReference>
<keyword evidence="15 19" id="KW-0560">Oxidoreductase</keyword>
<evidence type="ECO:0000313" key="24">
    <source>
        <dbReference type="Proteomes" id="UP000019276"/>
    </source>
</evidence>
<evidence type="ECO:0000256" key="8">
    <source>
        <dbReference type="ARBA" id="ARBA00022660"/>
    </source>
</evidence>
<keyword evidence="17 19" id="KW-0406">Ion transport</keyword>
<dbReference type="Gene3D" id="1.10.760.10">
    <property type="entry name" value="Cytochrome c-like domain"/>
    <property type="match status" value="2"/>
</dbReference>
<dbReference type="NCBIfam" id="TIGR00782">
    <property type="entry name" value="ccoP"/>
    <property type="match status" value="1"/>
</dbReference>
<sequence>MKNYAGVEEGKSMGHEFDGIEELNNPLPGWWTKMFWLTAVWAVYYLLAYPGLGNYQGFLGWKSSNQGITSLEESRAAVEQAKAEGYRVQYDQEMVKAQETFGPIFEKYASQDIHALVKDEEALEIGKRLYLQNCSQCHASDARGGVGFPNLTDNDWLYGGSPEKIKETILHGRKAAMPGWIDSLGEDGIKQVTAYVISLSGREVDAGLAKAGEAKFGVCAACHGADGKGSVAHNLPFGAPNLTDDIWLYGGSERAITETLTHGRAGVMPAWKDILGEDKVHLISAYVYSLSN</sequence>
<evidence type="ECO:0000256" key="17">
    <source>
        <dbReference type="ARBA" id="ARBA00023065"/>
    </source>
</evidence>
<comment type="subcellular location">
    <subcellularLocation>
        <location evidence="1 19">Cell inner membrane</location>
    </subcellularLocation>
</comment>
<feature type="binding site" description="axial binding residue" evidence="20">
    <location>
        <position position="138"/>
    </location>
    <ligand>
        <name>heme c</name>
        <dbReference type="ChEBI" id="CHEBI:61717"/>
        <label>1</label>
    </ligand>
    <ligandPart>
        <name>Fe</name>
        <dbReference type="ChEBI" id="CHEBI:18248"/>
    </ligandPart>
</feature>
<evidence type="ECO:0000256" key="5">
    <source>
        <dbReference type="ARBA" id="ARBA00022475"/>
    </source>
</evidence>
<dbReference type="GO" id="GO:0005506">
    <property type="term" value="F:iron ion binding"/>
    <property type="evidence" value="ECO:0007669"/>
    <property type="project" value="InterPro"/>
</dbReference>
<feature type="binding site" description="covalent" evidence="21">
    <location>
        <position position="222"/>
    </location>
    <ligand>
        <name>heme c</name>
        <dbReference type="ChEBI" id="CHEBI:61717"/>
        <label>2</label>
    </ligand>
</feature>
<comment type="cofactor">
    <cofactor evidence="19 21">
        <name>heme c</name>
        <dbReference type="ChEBI" id="CHEBI:61717"/>
    </cofactor>
    <text evidence="19 21">Binds 2 heme C groups per subunit.</text>
</comment>
<dbReference type="EMBL" id="ARZY01000001">
    <property type="protein sequence ID" value="EWH12277.1"/>
    <property type="molecule type" value="Genomic_DNA"/>
</dbReference>
<proteinExistence type="inferred from homology"/>
<evidence type="ECO:0000256" key="19">
    <source>
        <dbReference type="PIRNR" id="PIRNR000006"/>
    </source>
</evidence>
<dbReference type="InterPro" id="IPR038414">
    <property type="entry name" value="CcoP_N_sf"/>
</dbReference>
<evidence type="ECO:0000256" key="2">
    <source>
        <dbReference type="ARBA" id="ARBA00004673"/>
    </source>
</evidence>
<accession>W7QTB1</accession>
<keyword evidence="4 19" id="KW-0813">Transport</keyword>
<feature type="binding site" description="axial binding residue" evidence="20">
    <location>
        <position position="223"/>
    </location>
    <ligand>
        <name>heme c</name>
        <dbReference type="ChEBI" id="CHEBI:61717"/>
        <label>2</label>
    </ligand>
    <ligandPart>
        <name>Fe</name>
        <dbReference type="ChEBI" id="CHEBI:18248"/>
    </ligandPart>
</feature>
<evidence type="ECO:0000256" key="20">
    <source>
        <dbReference type="PIRSR" id="PIRSR000006-1"/>
    </source>
</evidence>
<keyword evidence="7 19" id="KW-0349">Heme</keyword>
<dbReference type="eggNOG" id="COG2010">
    <property type="taxonomic scope" value="Bacteria"/>
</dbReference>
<evidence type="ECO:0000256" key="14">
    <source>
        <dbReference type="ARBA" id="ARBA00022989"/>
    </source>
</evidence>
<dbReference type="GO" id="GO:1902600">
    <property type="term" value="P:proton transmembrane transport"/>
    <property type="evidence" value="ECO:0007669"/>
    <property type="project" value="UniProtKB-KW"/>
</dbReference>
<comment type="caution">
    <text evidence="23">The sequence shown here is derived from an EMBL/GenBank/DDBJ whole genome shotgun (WGS) entry which is preliminary data.</text>
</comment>
<dbReference type="InterPro" id="IPR050597">
    <property type="entry name" value="Cytochrome_c_Oxidase_Subunit"/>
</dbReference>
<comment type="similarity">
    <text evidence="3 19">Belongs to the CcoP / FixP family.</text>
</comment>
<keyword evidence="9" id="KW-0812">Transmembrane</keyword>
<feature type="binding site" description="axial binding residue" evidence="20">
    <location>
        <position position="268"/>
    </location>
    <ligand>
        <name>heme c</name>
        <dbReference type="ChEBI" id="CHEBI:61717"/>
        <label>1</label>
    </ligand>
    <ligandPart>
        <name>Fe</name>
        <dbReference type="ChEBI" id="CHEBI:18248"/>
    </ligandPart>
</feature>
<keyword evidence="24" id="KW-1185">Reference proteome</keyword>
<dbReference type="GO" id="GO:0009055">
    <property type="term" value="F:electron transfer activity"/>
    <property type="evidence" value="ECO:0007669"/>
    <property type="project" value="InterPro"/>
</dbReference>
<evidence type="ECO:0000259" key="22">
    <source>
        <dbReference type="PROSITE" id="PS51007"/>
    </source>
</evidence>
<dbReference type="PANTHER" id="PTHR33751">
    <property type="entry name" value="CBB3-TYPE CYTOCHROME C OXIDASE SUBUNIT FIXP"/>
    <property type="match status" value="1"/>
</dbReference>
<evidence type="ECO:0000256" key="7">
    <source>
        <dbReference type="ARBA" id="ARBA00022617"/>
    </source>
</evidence>
<dbReference type="Gene3D" id="6.10.280.130">
    <property type="match status" value="1"/>
</dbReference>
<dbReference type="GO" id="GO:0016491">
    <property type="term" value="F:oxidoreductase activity"/>
    <property type="evidence" value="ECO:0007669"/>
    <property type="project" value="UniProtKB-KW"/>
</dbReference>
<dbReference type="PRINTS" id="PR00605">
    <property type="entry name" value="CYTCHROMECIC"/>
</dbReference>
<dbReference type="AlphaFoldDB" id="W7QTB1"/>
<feature type="binding site" description="axial binding residue" evidence="20">
    <location>
        <position position="177"/>
    </location>
    <ligand>
        <name>heme c</name>
        <dbReference type="ChEBI" id="CHEBI:61717"/>
        <label>2</label>
    </ligand>
    <ligandPart>
        <name>Fe</name>
        <dbReference type="ChEBI" id="CHEBI:18248"/>
    </ligandPart>
</feature>
<dbReference type="InterPro" id="IPR036909">
    <property type="entry name" value="Cyt_c-like_dom_sf"/>
</dbReference>
<dbReference type="InterPro" id="IPR008168">
    <property type="entry name" value="Cyt_C_IC"/>
</dbReference>
<feature type="binding site" description="covalent" evidence="21">
    <location>
        <position position="137"/>
    </location>
    <ligand>
        <name>heme c</name>
        <dbReference type="ChEBI" id="CHEBI:61717"/>
        <label>1</label>
    </ligand>
</feature>
<comment type="pathway">
    <text evidence="2 19">Energy metabolism; oxidative phosphorylation.</text>
</comment>
<dbReference type="STRING" id="1328313.DS2_01110"/>
<dbReference type="UniPathway" id="UPA00705"/>
<keyword evidence="10 19" id="KW-0479">Metal-binding</keyword>
<dbReference type="InterPro" id="IPR009056">
    <property type="entry name" value="Cyt_c-like_dom"/>
</dbReference>
<keyword evidence="8 19" id="KW-0679">Respiratory chain</keyword>
<keyword evidence="6 19" id="KW-0997">Cell inner membrane</keyword>
<feature type="binding site" description="covalent" evidence="21">
    <location>
        <position position="134"/>
    </location>
    <ligand>
        <name>heme c</name>
        <dbReference type="ChEBI" id="CHEBI:61717"/>
        <label>1</label>
    </ligand>
</feature>
<dbReference type="InterPro" id="IPR004678">
    <property type="entry name" value="Cyt_c_oxidase_cbb3_su3"/>
</dbReference>
<evidence type="ECO:0000256" key="13">
    <source>
        <dbReference type="ARBA" id="ARBA00022982"/>
    </source>
</evidence>
<gene>
    <name evidence="23" type="ORF">DS2_01110</name>
</gene>
<evidence type="ECO:0000256" key="18">
    <source>
        <dbReference type="ARBA" id="ARBA00023136"/>
    </source>
</evidence>
<evidence type="ECO:0000256" key="9">
    <source>
        <dbReference type="ARBA" id="ARBA00022692"/>
    </source>
</evidence>
<keyword evidence="14" id="KW-1133">Transmembrane helix</keyword>
<evidence type="ECO:0000256" key="16">
    <source>
        <dbReference type="ARBA" id="ARBA00023004"/>
    </source>
</evidence>
<keyword evidence="11" id="KW-0677">Repeat</keyword>
<evidence type="ECO:0000256" key="10">
    <source>
        <dbReference type="ARBA" id="ARBA00022723"/>
    </source>
</evidence>
<comment type="subunit">
    <text evidence="19">Component of the cbb3-type cytochrome c oxidase.</text>
</comment>
<dbReference type="PIRSF" id="PIRSF000006">
    <property type="entry name" value="Cbb3-Cox_fixP"/>
    <property type="match status" value="1"/>
</dbReference>
<dbReference type="PROSITE" id="PS51007">
    <property type="entry name" value="CYTC"/>
    <property type="match status" value="2"/>
</dbReference>
<keyword evidence="18 19" id="KW-0472">Membrane</keyword>
<protein>
    <recommendedName>
        <fullName evidence="19">Cbb3-type cytochrome c oxidase subunit</fullName>
    </recommendedName>
</protein>
<evidence type="ECO:0000313" key="23">
    <source>
        <dbReference type="EMBL" id="EWH12277.1"/>
    </source>
</evidence>
<evidence type="ECO:0000256" key="11">
    <source>
        <dbReference type="ARBA" id="ARBA00022737"/>
    </source>
</evidence>
<dbReference type="Pfam" id="PF14715">
    <property type="entry name" value="FixP_N"/>
    <property type="match status" value="1"/>
</dbReference>
<feature type="binding site" description="covalent" evidence="21">
    <location>
        <position position="219"/>
    </location>
    <ligand>
        <name>heme c</name>
        <dbReference type="ChEBI" id="CHEBI:61717"/>
        <label>2</label>
    </ligand>
</feature>
<dbReference type="SUPFAM" id="SSF46626">
    <property type="entry name" value="Cytochrome c"/>
    <property type="match status" value="2"/>
</dbReference>
<dbReference type="InterPro" id="IPR032858">
    <property type="entry name" value="CcoP_N"/>
</dbReference>
<evidence type="ECO:0000256" key="4">
    <source>
        <dbReference type="ARBA" id="ARBA00022448"/>
    </source>
</evidence>
<keyword evidence="5 19" id="KW-1003">Cell membrane</keyword>
<organism evidence="23 24">
    <name type="scientific">Catenovulum agarivorans DS-2</name>
    <dbReference type="NCBI Taxonomy" id="1328313"/>
    <lineage>
        <taxon>Bacteria</taxon>
        <taxon>Pseudomonadati</taxon>
        <taxon>Pseudomonadota</taxon>
        <taxon>Gammaproteobacteria</taxon>
        <taxon>Alteromonadales</taxon>
        <taxon>Alteromonadaceae</taxon>
        <taxon>Catenovulum</taxon>
    </lineage>
</organism>
<keyword evidence="13 19" id="KW-0249">Electron transport</keyword>
<feature type="domain" description="Cytochrome c" evidence="22">
    <location>
        <begin position="207"/>
        <end position="291"/>
    </location>
</feature>
<comment type="function">
    <text evidence="19">C-type cytochrome. Part of the cbb3-type cytochrome c oxidase complex.</text>
</comment>
<evidence type="ECO:0000256" key="6">
    <source>
        <dbReference type="ARBA" id="ARBA00022519"/>
    </source>
</evidence>
<dbReference type="PANTHER" id="PTHR33751:SF1">
    <property type="entry name" value="CBB3-TYPE CYTOCHROME C OXIDASE SUBUNIT FIXP"/>
    <property type="match status" value="1"/>
</dbReference>
<evidence type="ECO:0000256" key="3">
    <source>
        <dbReference type="ARBA" id="ARBA00006113"/>
    </source>
</evidence>
<evidence type="ECO:0000256" key="1">
    <source>
        <dbReference type="ARBA" id="ARBA00004533"/>
    </source>
</evidence>
<dbReference type="PATRIC" id="fig|1328313.3.peg.233"/>
<dbReference type="GO" id="GO:0006119">
    <property type="term" value="P:oxidative phosphorylation"/>
    <property type="evidence" value="ECO:0007669"/>
    <property type="project" value="UniProtKB-UniPathway"/>
</dbReference>
<evidence type="ECO:0000256" key="21">
    <source>
        <dbReference type="PIRSR" id="PIRSR000006-2"/>
    </source>
</evidence>
<dbReference type="GO" id="GO:0020037">
    <property type="term" value="F:heme binding"/>
    <property type="evidence" value="ECO:0007669"/>
    <property type="project" value="InterPro"/>
</dbReference>